<evidence type="ECO:0000256" key="6">
    <source>
        <dbReference type="SAM" id="Phobius"/>
    </source>
</evidence>
<dbReference type="AlphaFoldDB" id="A0A1E1L009"/>
<gene>
    <name evidence="8" type="ORF">RAG0_10459</name>
</gene>
<evidence type="ECO:0000256" key="1">
    <source>
        <dbReference type="ARBA" id="ARBA00004141"/>
    </source>
</evidence>
<dbReference type="InterPro" id="IPR020846">
    <property type="entry name" value="MFS_dom"/>
</dbReference>
<feature type="domain" description="Major facilitator superfamily (MFS) profile" evidence="7">
    <location>
        <begin position="25"/>
        <end position="511"/>
    </location>
</feature>
<feature type="transmembrane region" description="Helical" evidence="6">
    <location>
        <begin position="354"/>
        <end position="373"/>
    </location>
</feature>
<feature type="transmembrane region" description="Helical" evidence="6">
    <location>
        <begin position="385"/>
        <end position="406"/>
    </location>
</feature>
<keyword evidence="9" id="KW-1185">Reference proteome</keyword>
<reference evidence="9" key="1">
    <citation type="submission" date="2016-03" db="EMBL/GenBank/DDBJ databases">
        <authorList>
            <person name="Guldener U."/>
        </authorList>
    </citation>
    <scope>NUCLEOTIDE SEQUENCE [LARGE SCALE GENOMIC DNA]</scope>
    <source>
        <strain evidence="9">04CH-RAC-A.6.1</strain>
    </source>
</reference>
<feature type="transmembrane region" description="Helical" evidence="6">
    <location>
        <begin position="156"/>
        <end position="179"/>
    </location>
</feature>
<protein>
    <submittedName>
        <fullName evidence="8">Related to E.coli tetracycline resistance protein TCR1</fullName>
    </submittedName>
</protein>
<keyword evidence="5 6" id="KW-0472">Membrane</keyword>
<feature type="transmembrane region" description="Helical" evidence="6">
    <location>
        <begin position="488"/>
        <end position="507"/>
    </location>
</feature>
<name>A0A1E1L009_9HELO</name>
<feature type="transmembrane region" description="Helical" evidence="6">
    <location>
        <begin position="98"/>
        <end position="116"/>
    </location>
</feature>
<proteinExistence type="predicted"/>
<organism evidence="8 9">
    <name type="scientific">Rhynchosporium agropyri</name>
    <dbReference type="NCBI Taxonomy" id="914238"/>
    <lineage>
        <taxon>Eukaryota</taxon>
        <taxon>Fungi</taxon>
        <taxon>Dikarya</taxon>
        <taxon>Ascomycota</taxon>
        <taxon>Pezizomycotina</taxon>
        <taxon>Leotiomycetes</taxon>
        <taxon>Helotiales</taxon>
        <taxon>Ploettnerulaceae</taxon>
        <taxon>Rhynchosporium</taxon>
    </lineage>
</organism>
<evidence type="ECO:0000256" key="4">
    <source>
        <dbReference type="ARBA" id="ARBA00022989"/>
    </source>
</evidence>
<dbReference type="GO" id="GO:0016020">
    <property type="term" value="C:membrane"/>
    <property type="evidence" value="ECO:0007669"/>
    <property type="project" value="UniProtKB-SubCell"/>
</dbReference>
<evidence type="ECO:0000256" key="3">
    <source>
        <dbReference type="ARBA" id="ARBA00022692"/>
    </source>
</evidence>
<feature type="transmembrane region" description="Helical" evidence="6">
    <location>
        <begin position="452"/>
        <end position="476"/>
    </location>
</feature>
<dbReference type="Gene3D" id="1.20.1250.20">
    <property type="entry name" value="MFS general substrate transporter like domains"/>
    <property type="match status" value="1"/>
</dbReference>
<comment type="subcellular location">
    <subcellularLocation>
        <location evidence="1">Membrane</location>
        <topology evidence="1">Multi-pass membrane protein</topology>
    </subcellularLocation>
</comment>
<dbReference type="InterPro" id="IPR011701">
    <property type="entry name" value="MFS"/>
</dbReference>
<feature type="transmembrane region" description="Helical" evidence="6">
    <location>
        <begin position="63"/>
        <end position="86"/>
    </location>
</feature>
<evidence type="ECO:0000313" key="9">
    <source>
        <dbReference type="Proteomes" id="UP000178912"/>
    </source>
</evidence>
<evidence type="ECO:0000313" key="8">
    <source>
        <dbReference type="EMBL" id="CZT03836.1"/>
    </source>
</evidence>
<accession>A0A1E1L009</accession>
<keyword evidence="3 6" id="KW-0812">Transmembrane</keyword>
<dbReference type="PANTHER" id="PTHR23504:SF16">
    <property type="entry name" value="TRANSPORTER, PUTATIVE (AFU_ORTHOLOGUE AFUA_1G13970)-RELATED"/>
    <property type="match status" value="1"/>
</dbReference>
<feature type="transmembrane region" description="Helical" evidence="6">
    <location>
        <begin position="199"/>
        <end position="221"/>
    </location>
</feature>
<evidence type="ECO:0000259" key="7">
    <source>
        <dbReference type="PROSITE" id="PS50850"/>
    </source>
</evidence>
<dbReference type="GO" id="GO:0022857">
    <property type="term" value="F:transmembrane transporter activity"/>
    <property type="evidence" value="ECO:0007669"/>
    <property type="project" value="InterPro"/>
</dbReference>
<feature type="transmembrane region" description="Helical" evidence="6">
    <location>
        <begin position="418"/>
        <end position="440"/>
    </location>
</feature>
<evidence type="ECO:0000256" key="5">
    <source>
        <dbReference type="ARBA" id="ARBA00023136"/>
    </source>
</evidence>
<feature type="transmembrane region" description="Helical" evidence="6">
    <location>
        <begin position="298"/>
        <end position="320"/>
    </location>
</feature>
<dbReference type="OrthoDB" id="10262656at2759"/>
<dbReference type="Pfam" id="PF07690">
    <property type="entry name" value="MFS_1"/>
    <property type="match status" value="1"/>
</dbReference>
<keyword evidence="2" id="KW-0813">Transport</keyword>
<dbReference type="EMBL" id="FJUX01000065">
    <property type="protein sequence ID" value="CZT03836.1"/>
    <property type="molecule type" value="Genomic_DNA"/>
</dbReference>
<dbReference type="InterPro" id="IPR036259">
    <property type="entry name" value="MFS_trans_sf"/>
</dbReference>
<feature type="transmembrane region" description="Helical" evidence="6">
    <location>
        <begin position="122"/>
        <end position="144"/>
    </location>
</feature>
<keyword evidence="4 6" id="KW-1133">Transmembrane helix</keyword>
<dbReference type="SUPFAM" id="SSF103473">
    <property type="entry name" value="MFS general substrate transporter"/>
    <property type="match status" value="1"/>
</dbReference>
<sequence>MGPLPPSESSHDAPATWRNLPRKDQLFVLAFCRVFDFMQVASFQTICYYQLKSFNTKLPEETISWQSGIATGSFSAAQIFTAIIWGRIADAEWGGRKRVLSIGLWGTAVGCLGLAFSRSFVAVVISRLLAGGANGTVGIIRTMISENIKERKHQSRAFLLLPASFMLASVVGPVIGSWLAEPVATFPSLFAADSWLASFPYALPALFSAASMVIIGFYVFLMIEETHGIGKAHFDLGLHCASVIRRAVKHNSHEDYSTLENDDQDSEDEQIELPEVKALTMMPLSRPSAKSKPSFRSIWTYNIIATLLVQAIFDFHMGAFGNLLPLFLSSPRRSVARYLPFIFNGGLGMAPRSVGLALAILGCIGIVLQFLIYPRINTRLGNVQCFRIFSTLFPVAYTLAPFLAILPQDSASLKWLGITAVIGIHTTGRIFVLPATIVLLNNCAPDPSVLGMVHGVGQTASALFRTLGPVVGGWVFGKSWEGDFIGGVWWGMAVVAVVGWAASLLLWERAAS</sequence>
<dbReference type="Proteomes" id="UP000178912">
    <property type="component" value="Unassembled WGS sequence"/>
</dbReference>
<dbReference type="PANTHER" id="PTHR23504">
    <property type="entry name" value="MAJOR FACILITATOR SUPERFAMILY DOMAIN-CONTAINING PROTEIN 10"/>
    <property type="match status" value="1"/>
</dbReference>
<dbReference type="PROSITE" id="PS50850">
    <property type="entry name" value="MFS"/>
    <property type="match status" value="1"/>
</dbReference>
<evidence type="ECO:0000256" key="2">
    <source>
        <dbReference type="ARBA" id="ARBA00022448"/>
    </source>
</evidence>